<gene>
    <name evidence="1" type="ORF">AVEN_265999_1</name>
</gene>
<sequence length="128" mass="14008">MHSTSVTHSTKAYTPCNRQRKTEVKTVVGGGDWRVEARVGVGERKHGHGMSDGQEVVERRFRLTKEAGSSGNGFESQGMSGVSKECTHFRSGKVADFHTCIPSGTCKWVRITCNKKGGKRPAENLLSQ</sequence>
<dbReference type="Proteomes" id="UP000499080">
    <property type="component" value="Unassembled WGS sequence"/>
</dbReference>
<organism evidence="1 2">
    <name type="scientific">Araneus ventricosus</name>
    <name type="common">Orbweaver spider</name>
    <name type="synonym">Epeira ventricosa</name>
    <dbReference type="NCBI Taxonomy" id="182803"/>
    <lineage>
        <taxon>Eukaryota</taxon>
        <taxon>Metazoa</taxon>
        <taxon>Ecdysozoa</taxon>
        <taxon>Arthropoda</taxon>
        <taxon>Chelicerata</taxon>
        <taxon>Arachnida</taxon>
        <taxon>Araneae</taxon>
        <taxon>Araneomorphae</taxon>
        <taxon>Entelegynae</taxon>
        <taxon>Araneoidea</taxon>
        <taxon>Araneidae</taxon>
        <taxon>Araneus</taxon>
    </lineage>
</organism>
<dbReference type="AlphaFoldDB" id="A0A4Y2RFC0"/>
<proteinExistence type="predicted"/>
<name>A0A4Y2RFC0_ARAVE</name>
<evidence type="ECO:0000313" key="1">
    <source>
        <dbReference type="EMBL" id="GBN74136.1"/>
    </source>
</evidence>
<comment type="caution">
    <text evidence="1">The sequence shown here is derived from an EMBL/GenBank/DDBJ whole genome shotgun (WGS) entry which is preliminary data.</text>
</comment>
<evidence type="ECO:0000313" key="2">
    <source>
        <dbReference type="Proteomes" id="UP000499080"/>
    </source>
</evidence>
<accession>A0A4Y2RFC0</accession>
<dbReference type="EMBL" id="BGPR01016781">
    <property type="protein sequence ID" value="GBN74136.1"/>
    <property type="molecule type" value="Genomic_DNA"/>
</dbReference>
<reference evidence="1 2" key="1">
    <citation type="journal article" date="2019" name="Sci. Rep.">
        <title>Orb-weaving spider Araneus ventricosus genome elucidates the spidroin gene catalogue.</title>
        <authorList>
            <person name="Kono N."/>
            <person name="Nakamura H."/>
            <person name="Ohtoshi R."/>
            <person name="Moran D.A.P."/>
            <person name="Shinohara A."/>
            <person name="Yoshida Y."/>
            <person name="Fujiwara M."/>
            <person name="Mori M."/>
            <person name="Tomita M."/>
            <person name="Arakawa K."/>
        </authorList>
    </citation>
    <scope>NUCLEOTIDE SEQUENCE [LARGE SCALE GENOMIC DNA]</scope>
</reference>
<protein>
    <submittedName>
        <fullName evidence="1">Uncharacterized protein</fullName>
    </submittedName>
</protein>
<keyword evidence="2" id="KW-1185">Reference proteome</keyword>